<accession>E1JS58</accession>
<gene>
    <name evidence="2" type="ORF">DesfrDRAFT_0457</name>
</gene>
<organism evidence="2 3">
    <name type="scientific">Solidesulfovibrio fructosivorans JJ]</name>
    <dbReference type="NCBI Taxonomy" id="596151"/>
    <lineage>
        <taxon>Bacteria</taxon>
        <taxon>Pseudomonadati</taxon>
        <taxon>Thermodesulfobacteriota</taxon>
        <taxon>Desulfovibrionia</taxon>
        <taxon>Desulfovibrionales</taxon>
        <taxon>Desulfovibrionaceae</taxon>
        <taxon>Solidesulfovibrio</taxon>
    </lineage>
</organism>
<dbReference type="RefSeq" id="WP_005990703.1">
    <property type="nucleotide sequence ID" value="NZ_AECZ01000002.1"/>
</dbReference>
<evidence type="ECO:0000313" key="3">
    <source>
        <dbReference type="Proteomes" id="UP000006250"/>
    </source>
</evidence>
<evidence type="ECO:0000259" key="1">
    <source>
        <dbReference type="SMART" id="SM00834"/>
    </source>
</evidence>
<dbReference type="OrthoDB" id="5456473at2"/>
<dbReference type="EMBL" id="AECZ01000002">
    <property type="protein sequence ID" value="EFL52827.1"/>
    <property type="molecule type" value="Genomic_DNA"/>
</dbReference>
<reference evidence="2 3" key="1">
    <citation type="submission" date="2010-08" db="EMBL/GenBank/DDBJ databases">
        <title>The draft genome of Desulfovibrio fructosovorans JJ.</title>
        <authorList>
            <consortium name="US DOE Joint Genome Institute (JGI-PGF)"/>
            <person name="Lucas S."/>
            <person name="Copeland A."/>
            <person name="Lapidus A."/>
            <person name="Cheng J.-F."/>
            <person name="Bruce D."/>
            <person name="Goodwin L."/>
            <person name="Pitluck S."/>
            <person name="Land M.L."/>
            <person name="Hauser L."/>
            <person name="Chang Y.-J."/>
            <person name="Jeffries C."/>
            <person name="Wall J.D."/>
            <person name="Stahl D.A."/>
            <person name="Arkin A.P."/>
            <person name="Dehal P."/>
            <person name="Stolyar S.M."/>
            <person name="Hazen T.C."/>
            <person name="Woyke T.J."/>
        </authorList>
    </citation>
    <scope>NUCLEOTIDE SEQUENCE [LARGE SCALE GENOMIC DNA]</scope>
    <source>
        <strain evidence="2 3">JJ</strain>
    </source>
</reference>
<dbReference type="eggNOG" id="ENOG50317YC">
    <property type="taxonomic scope" value="Bacteria"/>
</dbReference>
<name>E1JS58_SOLFR</name>
<proteinExistence type="predicted"/>
<dbReference type="SMART" id="SM00834">
    <property type="entry name" value="CxxC_CXXC_SSSS"/>
    <property type="match status" value="1"/>
</dbReference>
<keyword evidence="3" id="KW-1185">Reference proteome</keyword>
<comment type="caution">
    <text evidence="2">The sequence shown here is derived from an EMBL/GenBank/DDBJ whole genome shotgun (WGS) entry which is preliminary data.</text>
</comment>
<evidence type="ECO:0000313" key="2">
    <source>
        <dbReference type="EMBL" id="EFL52827.1"/>
    </source>
</evidence>
<dbReference type="AlphaFoldDB" id="E1JS58"/>
<dbReference type="InterPro" id="IPR013429">
    <property type="entry name" value="Regulatory_FmdB_Zinc_ribbon"/>
</dbReference>
<dbReference type="STRING" id="596151.DesfrDRAFT_0457"/>
<protein>
    <submittedName>
        <fullName evidence="2">Regulatory protein, FmdB family</fullName>
    </submittedName>
</protein>
<feature type="domain" description="Putative regulatory protein FmdB zinc ribbon" evidence="1">
    <location>
        <begin position="1"/>
        <end position="39"/>
    </location>
</feature>
<sequence length="120" mass="13453">MPLYDFRCRVCGRTFEAMAPMDGSDGVCACGGTAERLVSVGKAYRADADWIDSVTDVVDKASPSPHVRAFLADPSRANYRRFLRGEKIRPMEAGEFRRPAARNDAVRREVRERFIARNGL</sequence>
<dbReference type="NCBIfam" id="TIGR02605">
    <property type="entry name" value="CxxC_CxxC_SSSS"/>
    <property type="match status" value="1"/>
</dbReference>
<dbReference type="Pfam" id="PF09723">
    <property type="entry name" value="Zn_ribbon_8"/>
    <property type="match status" value="1"/>
</dbReference>
<dbReference type="Proteomes" id="UP000006250">
    <property type="component" value="Unassembled WGS sequence"/>
</dbReference>